<dbReference type="SUPFAM" id="SSF53474">
    <property type="entry name" value="alpha/beta-Hydrolases"/>
    <property type="match status" value="1"/>
</dbReference>
<sequence length="475" mass="51662">MMLVRSYVRGREISRSALILAMLVAMLFFFAVPANAESNGVTSTDVSFLGDGDVTLHGTIVAPSSTGKHYPGVVMVGGAGPVKRDDFQDEAEAFAKLGIVTLIYDKRSIGYSMLHRDYSILANDAIAGMQLLRAQKNVDPDKVGIFGLSEGAWVAPLAAKQAPETAFVIAAGAVGVSPARQQAWAYGEFLRHAGVTGSFLKMMQVNGIRQLVDAGLFTQHDYDPVPSWEQVHQPVLALWGALDREAVPEESSHIIQQALERGGNTLYTIAFIEGARHNLNVTFNGGFDRPNELADGFVDTVGSWVNSLAQSAPIISVHVAPHQDRQSVAIMPLSRLESGWLQIGALLIFIIAFSSYPLVALYRIVFKRRSAVLAQLPARWLVAVGLTTVLGFVIYFLFTVVTAANLIGPVVLGQPIPWLVLRLLAVATIVLTIFTFASWRRNLHQITGGVRIQLFLLALAGVVFIPWAFYWGLLI</sequence>
<feature type="transmembrane region" description="Helical" evidence="1">
    <location>
        <begin position="339"/>
        <end position="359"/>
    </location>
</feature>
<keyword evidence="5" id="KW-1185">Reference proteome</keyword>
<feature type="transmembrane region" description="Helical" evidence="1">
    <location>
        <begin position="419"/>
        <end position="440"/>
    </location>
</feature>
<dbReference type="Pfam" id="PF00326">
    <property type="entry name" value="Peptidase_S9"/>
    <property type="match status" value="1"/>
</dbReference>
<dbReference type="InterPro" id="IPR001375">
    <property type="entry name" value="Peptidase_S9_cat"/>
</dbReference>
<dbReference type="PANTHER" id="PTHR43265">
    <property type="entry name" value="ESTERASE ESTD"/>
    <property type="match status" value="1"/>
</dbReference>
<evidence type="ECO:0000259" key="3">
    <source>
        <dbReference type="Pfam" id="PF00326"/>
    </source>
</evidence>
<dbReference type="InterPro" id="IPR053145">
    <property type="entry name" value="AB_hydrolase_Est10"/>
</dbReference>
<dbReference type="EMBL" id="CP091430">
    <property type="protein sequence ID" value="UVI29097.1"/>
    <property type="molecule type" value="Genomic_DNA"/>
</dbReference>
<feature type="transmembrane region" description="Helical" evidence="1">
    <location>
        <begin position="380"/>
        <end position="407"/>
    </location>
</feature>
<accession>A0ABY5S8E4</accession>
<keyword evidence="2" id="KW-0732">Signal</keyword>
<keyword evidence="1" id="KW-0812">Transmembrane</keyword>
<evidence type="ECO:0000256" key="1">
    <source>
        <dbReference type="SAM" id="Phobius"/>
    </source>
</evidence>
<proteinExistence type="predicted"/>
<keyword evidence="1" id="KW-0472">Membrane</keyword>
<protein>
    <submittedName>
        <fullName evidence="4">Prolyl oligopeptidase family serine peptidase</fullName>
    </submittedName>
</protein>
<organism evidence="4 5">
    <name type="scientific">Paenibacillus spongiae</name>
    <dbReference type="NCBI Taxonomy" id="2909671"/>
    <lineage>
        <taxon>Bacteria</taxon>
        <taxon>Bacillati</taxon>
        <taxon>Bacillota</taxon>
        <taxon>Bacilli</taxon>
        <taxon>Bacillales</taxon>
        <taxon>Paenibacillaceae</taxon>
        <taxon>Paenibacillus</taxon>
    </lineage>
</organism>
<evidence type="ECO:0000313" key="5">
    <source>
        <dbReference type="Proteomes" id="UP001057877"/>
    </source>
</evidence>
<evidence type="ECO:0000256" key="2">
    <source>
        <dbReference type="SAM" id="SignalP"/>
    </source>
</evidence>
<dbReference type="Proteomes" id="UP001057877">
    <property type="component" value="Chromosome"/>
</dbReference>
<feature type="signal peptide" evidence="2">
    <location>
        <begin position="1"/>
        <end position="36"/>
    </location>
</feature>
<dbReference type="RefSeq" id="WP_258385186.1">
    <property type="nucleotide sequence ID" value="NZ_CP091430.1"/>
</dbReference>
<reference evidence="4" key="1">
    <citation type="submission" date="2022-01" db="EMBL/GenBank/DDBJ databases">
        <title>Paenibacillus spongiae sp. nov., isolated from marine sponge.</title>
        <authorList>
            <person name="Li Z."/>
            <person name="Zhang M."/>
        </authorList>
    </citation>
    <scope>NUCLEOTIDE SEQUENCE</scope>
    <source>
        <strain evidence="4">PHS-Z3</strain>
    </source>
</reference>
<dbReference type="Gene3D" id="3.40.50.1820">
    <property type="entry name" value="alpha/beta hydrolase"/>
    <property type="match status" value="1"/>
</dbReference>
<feature type="domain" description="Peptidase S9 prolyl oligopeptidase catalytic" evidence="3">
    <location>
        <begin position="122"/>
        <end position="279"/>
    </location>
</feature>
<name>A0ABY5S8E4_9BACL</name>
<keyword evidence="1" id="KW-1133">Transmembrane helix</keyword>
<dbReference type="PANTHER" id="PTHR43265:SF1">
    <property type="entry name" value="ESTERASE ESTD"/>
    <property type="match status" value="1"/>
</dbReference>
<feature type="chain" id="PRO_5045386270" evidence="2">
    <location>
        <begin position="37"/>
        <end position="475"/>
    </location>
</feature>
<feature type="transmembrane region" description="Helical" evidence="1">
    <location>
        <begin position="452"/>
        <end position="473"/>
    </location>
</feature>
<evidence type="ECO:0000313" key="4">
    <source>
        <dbReference type="EMBL" id="UVI29097.1"/>
    </source>
</evidence>
<dbReference type="InterPro" id="IPR029058">
    <property type="entry name" value="AB_hydrolase_fold"/>
</dbReference>
<gene>
    <name evidence="4" type="ORF">L1F29_27255</name>
</gene>